<comment type="caution">
    <text evidence="2">The sequence shown here is derived from an EMBL/GenBank/DDBJ whole genome shotgun (WGS) entry which is preliminary data.</text>
</comment>
<reference evidence="2 3" key="1">
    <citation type="submission" date="2017-01" db="EMBL/GenBank/DDBJ databases">
        <authorList>
            <person name="Mah S.A."/>
            <person name="Swanson W.J."/>
            <person name="Moy G.W."/>
            <person name="Vacquier V.D."/>
        </authorList>
    </citation>
    <scope>NUCLEOTIDE SEQUENCE [LARGE SCALE GENOMIC DNA]</scope>
    <source>
        <strain evidence="2 3">GSMNP</strain>
    </source>
</reference>
<dbReference type="AlphaFoldDB" id="A0A1R1YBZ2"/>
<sequence>MDQENNNESNKNEQTNNENPPEVQDFIDFGAIENDQNFNNFDINSALDLFSASNGFNFMNSNLSATDDFTNQLLDGSKLSIDPNSENVLDNDLGFNLVNTIETKDSDQLYSLFQTQSIDESILKNTNDEHNTQEITTIQANPTLIQKSNSLEEENSNHLDQVNISNLNPITNIPVQINPGHSDAPLQNPDINEENNVSVPTIIEQNSIESKGVTDQSLAASNDTEYLEANSIPQATGTDDSLAIVTENLETNEDTDILQENNTVNTPLFSDPDYPLSGTENFFGSDSLDENSEPEVDGFGGLANTKNADTITPEVPLQQLDPNSLTILSSKSTTPNNSNFVESVVIQDVSAENNISKPGFVEPVITNSIDISMADADTSNSLDTNMTSPNPKSEISGVLLGDTQSSEIFATELKASPSHDENGMEIDEDFGPAISNSTSEDPSLSIPELPLRDTDIDGKEKDQNNYDEITPVINIENPIESDLPETRNDNLSERNLGIFSQGMAIFYSRSGSRSAHVIIEDEIATPNIGSDISNLDYDPLKQDLFETPYLTPSIISEIGSAESNRIMSEPLESAAEVEESSQEQIKVSSGIQESFMSDSVVDLDSYNQILDLFDIEDKICNLLELASGAIKVLSPSVYESELSEGNKEKLQSQPILLEATLFFHFYPISKGIILISICASIK</sequence>
<feature type="region of interest" description="Disordered" evidence="1">
    <location>
        <begin position="251"/>
        <end position="294"/>
    </location>
</feature>
<keyword evidence="3" id="KW-1185">Reference proteome</keyword>
<dbReference type="EMBL" id="LSSN01000347">
    <property type="protein sequence ID" value="OMJ24412.1"/>
    <property type="molecule type" value="Genomic_DNA"/>
</dbReference>
<name>A0A1R1YBZ2_9FUNG</name>
<proteinExistence type="predicted"/>
<evidence type="ECO:0000313" key="2">
    <source>
        <dbReference type="EMBL" id="OMJ24412.1"/>
    </source>
</evidence>
<evidence type="ECO:0000256" key="1">
    <source>
        <dbReference type="SAM" id="MobiDB-lite"/>
    </source>
</evidence>
<protein>
    <submittedName>
        <fullName evidence="2">Uncharacterized protein</fullName>
    </submittedName>
</protein>
<organism evidence="2 3">
    <name type="scientific">Smittium culicis</name>
    <dbReference type="NCBI Taxonomy" id="133412"/>
    <lineage>
        <taxon>Eukaryota</taxon>
        <taxon>Fungi</taxon>
        <taxon>Fungi incertae sedis</taxon>
        <taxon>Zoopagomycota</taxon>
        <taxon>Kickxellomycotina</taxon>
        <taxon>Harpellomycetes</taxon>
        <taxon>Harpellales</taxon>
        <taxon>Legeriomycetaceae</taxon>
        <taxon>Smittium</taxon>
    </lineage>
</organism>
<feature type="region of interest" description="Disordered" evidence="1">
    <location>
        <begin position="1"/>
        <end position="23"/>
    </location>
</feature>
<dbReference type="OrthoDB" id="5418434at2759"/>
<feature type="compositionally biased region" description="Low complexity" evidence="1">
    <location>
        <begin position="1"/>
        <end position="19"/>
    </location>
</feature>
<gene>
    <name evidence="2" type="ORF">AYI70_g1597</name>
</gene>
<evidence type="ECO:0000313" key="3">
    <source>
        <dbReference type="Proteomes" id="UP000187283"/>
    </source>
</evidence>
<feature type="compositionally biased region" description="Polar residues" evidence="1">
    <location>
        <begin position="258"/>
        <end position="268"/>
    </location>
</feature>
<dbReference type="Proteomes" id="UP000187283">
    <property type="component" value="Unassembled WGS sequence"/>
</dbReference>
<accession>A0A1R1YBZ2</accession>